<name>A0A968KQS1_9SPIO</name>
<protein>
    <submittedName>
        <fullName evidence="1">TraB/GumN family protein</fullName>
    </submittedName>
</protein>
<dbReference type="EMBL" id="JAATLJ010000001">
    <property type="protein sequence ID" value="NIZ40079.1"/>
    <property type="molecule type" value="Genomic_DNA"/>
</dbReference>
<sequence>MIKSLHWYLRASLLCYLLISVSGARILPKPRAKKDDSPMLFFQATNDHHTIYLFGSIHGMFQAHAGYPLPTRILEKLYQSDLLIYDAPLSPEDEALFQRTSRSTLEWNEIIDFQQIQFLEALIDSLELPEESKQTLRSYHPWLLLQIFYQLIVAESGYMSTEERDVFIEHAKEHRITMKPLHLAPIESDFIAYISSKYGAILYTWVHTQLQFIEAKVNLPEALQKAWMRGDVETVLDLLVVSRNPSFSELKDDELHLYQRINHEILSAIQENPDAKTIFITLDASYLLDDGGFIAILEQEGFIIQPA</sequence>
<accession>A0A968KQS1</accession>
<organism evidence="1 2">
    <name type="scientific">Entomospira entomophila</name>
    <dbReference type="NCBI Taxonomy" id="2719988"/>
    <lineage>
        <taxon>Bacteria</taxon>
        <taxon>Pseudomonadati</taxon>
        <taxon>Spirochaetota</taxon>
        <taxon>Spirochaetia</taxon>
        <taxon>Spirochaetales</taxon>
        <taxon>Spirochaetaceae</taxon>
        <taxon>Entomospira</taxon>
    </lineage>
</organism>
<keyword evidence="2" id="KW-1185">Reference proteome</keyword>
<evidence type="ECO:0000313" key="2">
    <source>
        <dbReference type="Proteomes" id="UP000711995"/>
    </source>
</evidence>
<dbReference type="RefSeq" id="WP_167699687.1">
    <property type="nucleotide sequence ID" value="NZ_CP118174.1"/>
</dbReference>
<dbReference type="InterPro" id="IPR047111">
    <property type="entry name" value="YbaP-like"/>
</dbReference>
<evidence type="ECO:0000313" key="1">
    <source>
        <dbReference type="EMBL" id="NIZ40079.1"/>
    </source>
</evidence>
<dbReference type="PANTHER" id="PTHR40590">
    <property type="entry name" value="CYTOPLASMIC PROTEIN-RELATED"/>
    <property type="match status" value="1"/>
</dbReference>
<dbReference type="Pfam" id="PF01963">
    <property type="entry name" value="TraB_PrgY_gumN"/>
    <property type="match status" value="1"/>
</dbReference>
<comment type="caution">
    <text evidence="1">The sequence shown here is derived from an EMBL/GenBank/DDBJ whole genome shotgun (WGS) entry which is preliminary data.</text>
</comment>
<reference evidence="1 2" key="1">
    <citation type="submission" date="2020-03" db="EMBL/GenBank/DDBJ databases">
        <title>Spirochaetal bacteria isolated from arthropods constitute a novel genus Entomospira genus novum within the order Spirochaetales.</title>
        <authorList>
            <person name="Grana-Miraglia L."/>
            <person name="Sikutova S."/>
            <person name="Fingerle V."/>
            <person name="Sing A."/>
            <person name="Castillo-Ramirez S."/>
            <person name="Margos G."/>
            <person name="Rudolf I."/>
        </authorList>
    </citation>
    <scope>NUCLEOTIDE SEQUENCE [LARGE SCALE GENOMIC DNA]</scope>
    <source>
        <strain evidence="1 2">BR193</strain>
    </source>
</reference>
<gene>
    <name evidence="1" type="ORF">HCT14_00905</name>
</gene>
<dbReference type="Proteomes" id="UP000711995">
    <property type="component" value="Unassembled WGS sequence"/>
</dbReference>
<dbReference type="AlphaFoldDB" id="A0A968KQS1"/>
<dbReference type="PANTHER" id="PTHR40590:SF1">
    <property type="entry name" value="CYTOPLASMIC PROTEIN"/>
    <property type="match status" value="1"/>
</dbReference>
<proteinExistence type="predicted"/>
<dbReference type="CDD" id="cd14789">
    <property type="entry name" value="Tiki"/>
    <property type="match status" value="1"/>
</dbReference>
<dbReference type="InterPro" id="IPR002816">
    <property type="entry name" value="TraB/PrgY/GumN_fam"/>
</dbReference>